<dbReference type="PATRIC" id="fig|1449350.3.peg.1634"/>
<dbReference type="PANTHER" id="PTHR30383">
    <property type="entry name" value="THIOESTERASE 1/PROTEASE 1/LYSOPHOSPHOLIPASE L1"/>
    <property type="match status" value="1"/>
</dbReference>
<dbReference type="InterPro" id="IPR036514">
    <property type="entry name" value="SGNH_hydro_sf"/>
</dbReference>
<keyword evidence="3" id="KW-1185">Reference proteome</keyword>
<sequence length="231" mass="23842">MRNATGYGVAGRLSKAVLVLAVLAGTARAEPLELVALGDSLTQGYGLMEEDGFVPQLEAWLTERGHDVDVINAGVSGDTTAGGLSRAEWSLNDETDAMIVALGGNDLLRGIDPAVSKENLSGILDVAAAEGLPVLLAGLPAPGNFGAEFKREFDAMYPDLAEAYGVSLYPNFLAGLADGGDTPARMTRFMQSDGIHPNAEGVARIVADIGPMVEELLREASGGTGAEPGSN</sequence>
<protein>
    <submittedName>
        <fullName evidence="2">GDSL family lipase</fullName>
    </submittedName>
</protein>
<accession>X7EJ49</accession>
<feature type="domain" description="SGNH hydrolase-type esterase" evidence="1">
    <location>
        <begin position="36"/>
        <end position="203"/>
    </location>
</feature>
<dbReference type="STRING" id="1449350.OCH239_18150"/>
<dbReference type="eggNOG" id="COG2755">
    <property type="taxonomic scope" value="Bacteria"/>
</dbReference>
<gene>
    <name evidence="2" type="ORF">OCH239_18150</name>
</gene>
<dbReference type="OrthoDB" id="9786188at2"/>
<evidence type="ECO:0000313" key="3">
    <source>
        <dbReference type="Proteomes" id="UP000022447"/>
    </source>
</evidence>
<dbReference type="SUPFAM" id="SSF52266">
    <property type="entry name" value="SGNH hydrolase"/>
    <property type="match status" value="1"/>
</dbReference>
<evidence type="ECO:0000259" key="1">
    <source>
        <dbReference type="Pfam" id="PF13472"/>
    </source>
</evidence>
<dbReference type="AlphaFoldDB" id="X7EJ49"/>
<proteinExistence type="predicted"/>
<dbReference type="CDD" id="cd01822">
    <property type="entry name" value="Lysophospholipase_L1_like"/>
    <property type="match status" value="1"/>
</dbReference>
<dbReference type="InterPro" id="IPR051532">
    <property type="entry name" value="Ester_Hydrolysis_Enzymes"/>
</dbReference>
<dbReference type="EMBL" id="JALZ01000006">
    <property type="protein sequence ID" value="ETX15201.1"/>
    <property type="molecule type" value="Genomic_DNA"/>
</dbReference>
<dbReference type="RefSeq" id="WP_037260711.1">
    <property type="nucleotide sequence ID" value="NZ_JALZ01000006.1"/>
</dbReference>
<dbReference type="PANTHER" id="PTHR30383:SF24">
    <property type="entry name" value="THIOESTERASE 1_PROTEASE 1_LYSOPHOSPHOLIPASE L1"/>
    <property type="match status" value="1"/>
</dbReference>
<name>X7EJ49_9RHOB</name>
<dbReference type="Gene3D" id="3.40.50.1110">
    <property type="entry name" value="SGNH hydrolase"/>
    <property type="match status" value="1"/>
</dbReference>
<dbReference type="GO" id="GO:0004622">
    <property type="term" value="F:phosphatidylcholine lysophospholipase activity"/>
    <property type="evidence" value="ECO:0007669"/>
    <property type="project" value="TreeGrafter"/>
</dbReference>
<evidence type="ECO:0000313" key="2">
    <source>
        <dbReference type="EMBL" id="ETX15201.1"/>
    </source>
</evidence>
<dbReference type="Pfam" id="PF13472">
    <property type="entry name" value="Lipase_GDSL_2"/>
    <property type="match status" value="1"/>
</dbReference>
<dbReference type="InterPro" id="IPR013830">
    <property type="entry name" value="SGNH_hydro"/>
</dbReference>
<organism evidence="2 3">
    <name type="scientific">Roseivivax halodurans JCM 10272</name>
    <dbReference type="NCBI Taxonomy" id="1449350"/>
    <lineage>
        <taxon>Bacteria</taxon>
        <taxon>Pseudomonadati</taxon>
        <taxon>Pseudomonadota</taxon>
        <taxon>Alphaproteobacteria</taxon>
        <taxon>Rhodobacterales</taxon>
        <taxon>Roseobacteraceae</taxon>
        <taxon>Roseivivax</taxon>
    </lineage>
</organism>
<reference evidence="2 3" key="1">
    <citation type="submission" date="2014-01" db="EMBL/GenBank/DDBJ databases">
        <title>Roseivivax halodurans JCM 10272 Genome Sequencing.</title>
        <authorList>
            <person name="Lai Q."/>
            <person name="Li G."/>
            <person name="Shao Z."/>
        </authorList>
    </citation>
    <scope>NUCLEOTIDE SEQUENCE [LARGE SCALE GENOMIC DNA]</scope>
    <source>
        <strain evidence="2 3">JCM 10272</strain>
    </source>
</reference>
<comment type="caution">
    <text evidence="2">The sequence shown here is derived from an EMBL/GenBank/DDBJ whole genome shotgun (WGS) entry which is preliminary data.</text>
</comment>
<dbReference type="Proteomes" id="UP000022447">
    <property type="component" value="Unassembled WGS sequence"/>
</dbReference>